<name>A0AAE0GI95_9CHLO</name>
<sequence>MPLPGNVKGLLEPAGKLSTFKLGSTLAALQHQKVVLDGAKAILPWYRALSPEKQEAMLGVLVEKTGLLFKANEQRLLLGPTTLILPLNANAMQAGVIRKCFLAVGRVLQAAEALVTEWDAEDERMEEGDEEEDDEEERDAPPKRRRPSPDPVDKVKKKKKKSAPMSPPSVRRRAKARPESCPDIAAATTDGDAIATVEMEEFRSCAAANIDAYTSFLRGSAVVWHAHLRKCPGVKMDALSDPRKENWLDAAGGVVKGLFADDPVVEILVAPNNDSIAKHKGILKAADNACSGNYFEADGVRHALGAMSSLHVSSGPLHGMNLALPQMVETAQPEYREMFQTQDGRVLTRPPKQYTKEESGYRLLQFGGGIPNSFDREVHFYHMYALDAFVKMDTHDVKCVADYDKYIRQRIAPGFIVSWNPDLLHATWTRFVQARKKAGQATPRTSTKTREQPERTSPPPKSGKNIFSCFQWNAGKCSKKNSKLGNN</sequence>
<reference evidence="2 3" key="1">
    <citation type="journal article" date="2015" name="Genome Biol. Evol.">
        <title>Comparative Genomics of a Bacterivorous Green Alga Reveals Evolutionary Causalities and Consequences of Phago-Mixotrophic Mode of Nutrition.</title>
        <authorList>
            <person name="Burns J.A."/>
            <person name="Paasch A."/>
            <person name="Narechania A."/>
            <person name="Kim E."/>
        </authorList>
    </citation>
    <scope>NUCLEOTIDE SEQUENCE [LARGE SCALE GENOMIC DNA]</scope>
    <source>
        <strain evidence="2 3">PLY_AMNH</strain>
    </source>
</reference>
<organism evidence="2 3">
    <name type="scientific">Cymbomonas tetramitiformis</name>
    <dbReference type="NCBI Taxonomy" id="36881"/>
    <lineage>
        <taxon>Eukaryota</taxon>
        <taxon>Viridiplantae</taxon>
        <taxon>Chlorophyta</taxon>
        <taxon>Pyramimonadophyceae</taxon>
        <taxon>Pyramimonadales</taxon>
        <taxon>Pyramimonadaceae</taxon>
        <taxon>Cymbomonas</taxon>
    </lineage>
</organism>
<evidence type="ECO:0000256" key="1">
    <source>
        <dbReference type="SAM" id="MobiDB-lite"/>
    </source>
</evidence>
<feature type="compositionally biased region" description="Basic and acidic residues" evidence="1">
    <location>
        <begin position="139"/>
        <end position="154"/>
    </location>
</feature>
<feature type="compositionally biased region" description="Acidic residues" evidence="1">
    <location>
        <begin position="119"/>
        <end position="138"/>
    </location>
</feature>
<keyword evidence="3" id="KW-1185">Reference proteome</keyword>
<dbReference type="AlphaFoldDB" id="A0AAE0GI95"/>
<evidence type="ECO:0000313" key="3">
    <source>
        <dbReference type="Proteomes" id="UP001190700"/>
    </source>
</evidence>
<dbReference type="Proteomes" id="UP001190700">
    <property type="component" value="Unassembled WGS sequence"/>
</dbReference>
<protein>
    <submittedName>
        <fullName evidence="2">Uncharacterized protein</fullName>
    </submittedName>
</protein>
<dbReference type="EMBL" id="LGRX02005397">
    <property type="protein sequence ID" value="KAK3278520.1"/>
    <property type="molecule type" value="Genomic_DNA"/>
</dbReference>
<gene>
    <name evidence="2" type="ORF">CYMTET_13551</name>
</gene>
<evidence type="ECO:0000313" key="2">
    <source>
        <dbReference type="EMBL" id="KAK3278520.1"/>
    </source>
</evidence>
<feature type="region of interest" description="Disordered" evidence="1">
    <location>
        <begin position="435"/>
        <end position="466"/>
    </location>
</feature>
<comment type="caution">
    <text evidence="2">The sequence shown here is derived from an EMBL/GenBank/DDBJ whole genome shotgun (WGS) entry which is preliminary data.</text>
</comment>
<feature type="region of interest" description="Disordered" evidence="1">
    <location>
        <begin position="119"/>
        <end position="184"/>
    </location>
</feature>
<proteinExistence type="predicted"/>
<accession>A0AAE0GI95</accession>